<dbReference type="EMBL" id="JACASE010000015">
    <property type="protein sequence ID" value="KAF6404963.1"/>
    <property type="molecule type" value="Genomic_DNA"/>
</dbReference>
<protein>
    <submittedName>
        <fullName evidence="2">Uncharacterized protein</fullName>
    </submittedName>
</protein>
<feature type="region of interest" description="Disordered" evidence="1">
    <location>
        <begin position="115"/>
        <end position="142"/>
    </location>
</feature>
<comment type="caution">
    <text evidence="2">The sequence shown here is derived from an EMBL/GenBank/DDBJ whole genome shotgun (WGS) entry which is preliminary data.</text>
</comment>
<gene>
    <name evidence="2" type="ORF">HJG63_009292</name>
</gene>
<evidence type="ECO:0000256" key="1">
    <source>
        <dbReference type="SAM" id="MobiDB-lite"/>
    </source>
</evidence>
<reference evidence="2 3" key="1">
    <citation type="journal article" date="2020" name="Nature">
        <title>Six reference-quality genomes reveal evolution of bat adaptations.</title>
        <authorList>
            <person name="Jebb D."/>
            <person name="Huang Z."/>
            <person name="Pippel M."/>
            <person name="Hughes G.M."/>
            <person name="Lavrichenko K."/>
            <person name="Devanna P."/>
            <person name="Winkler S."/>
            <person name="Jermiin L.S."/>
            <person name="Skirmuntt E.C."/>
            <person name="Katzourakis A."/>
            <person name="Burkitt-Gray L."/>
            <person name="Ray D.A."/>
            <person name="Sullivan K.A.M."/>
            <person name="Roscito J.G."/>
            <person name="Kirilenko B.M."/>
            <person name="Davalos L.M."/>
            <person name="Corthals A.P."/>
            <person name="Power M.L."/>
            <person name="Jones G."/>
            <person name="Ransome R.D."/>
            <person name="Dechmann D.K.N."/>
            <person name="Locatelli A.G."/>
            <person name="Puechmaille S.J."/>
            <person name="Fedrigo O."/>
            <person name="Jarvis E.D."/>
            <person name="Hiller M."/>
            <person name="Vernes S.C."/>
            <person name="Myers E.W."/>
            <person name="Teeling E.C."/>
        </authorList>
    </citation>
    <scope>NUCLEOTIDE SEQUENCE [LARGE SCALE GENOMIC DNA]</scope>
    <source>
        <strain evidence="2">MRouAeg1</strain>
        <tissue evidence="2">Muscle</tissue>
    </source>
</reference>
<dbReference type="AlphaFoldDB" id="A0A7J8C280"/>
<dbReference type="Proteomes" id="UP000593571">
    <property type="component" value="Unassembled WGS sequence"/>
</dbReference>
<proteinExistence type="predicted"/>
<name>A0A7J8C280_ROUAE</name>
<keyword evidence="3" id="KW-1185">Reference proteome</keyword>
<evidence type="ECO:0000313" key="3">
    <source>
        <dbReference type="Proteomes" id="UP000593571"/>
    </source>
</evidence>
<evidence type="ECO:0000313" key="2">
    <source>
        <dbReference type="EMBL" id="KAF6404963.1"/>
    </source>
</evidence>
<sequence>MCVGGGGVGFPQSPALPSAMHYVLYTEPPTACRAAYCVLGPFDPRDLMETMAAGGRTGAGRVSPHRGCSHGRPEGGVWCSWDGCVGWHLGLRSHSPKPGCWGGCVTKERKLKAHTASSVSLDRPRAQGSEISVERDLDPGPARGVSRLPCTCWGGTGS</sequence>
<organism evidence="2 3">
    <name type="scientific">Rousettus aegyptiacus</name>
    <name type="common">Egyptian fruit bat</name>
    <name type="synonym">Pteropus aegyptiacus</name>
    <dbReference type="NCBI Taxonomy" id="9407"/>
    <lineage>
        <taxon>Eukaryota</taxon>
        <taxon>Metazoa</taxon>
        <taxon>Chordata</taxon>
        <taxon>Craniata</taxon>
        <taxon>Vertebrata</taxon>
        <taxon>Euteleostomi</taxon>
        <taxon>Mammalia</taxon>
        <taxon>Eutheria</taxon>
        <taxon>Laurasiatheria</taxon>
        <taxon>Chiroptera</taxon>
        <taxon>Yinpterochiroptera</taxon>
        <taxon>Pteropodoidea</taxon>
        <taxon>Pteropodidae</taxon>
        <taxon>Rousettinae</taxon>
        <taxon>Rousettus</taxon>
    </lineage>
</organism>
<accession>A0A7J8C280</accession>